<keyword evidence="2" id="KW-1185">Reference proteome</keyword>
<evidence type="ECO:0000313" key="2">
    <source>
        <dbReference type="Proteomes" id="UP000009183"/>
    </source>
</evidence>
<dbReference type="Proteomes" id="UP000009183">
    <property type="component" value="Chromosome 7"/>
</dbReference>
<dbReference type="HOGENOM" id="CLU_2547230_0_0_1"/>
<evidence type="ECO:0000313" key="1">
    <source>
        <dbReference type="EMBL" id="CBI21375.3"/>
    </source>
</evidence>
<sequence>MRSARHSHWSTPSLTRHCNTLCQIHNGENWRKRKGLALIIVKELGIPTLFQISNSIFSIVCFGGVGDKPITPSIQGSAPHFEN</sequence>
<dbReference type="EMBL" id="FN595233">
    <property type="protein sequence ID" value="CBI21375.3"/>
    <property type="molecule type" value="Genomic_DNA"/>
</dbReference>
<dbReference type="PaxDb" id="29760-VIT_07s0031g00070.t01"/>
<dbReference type="AlphaFoldDB" id="D7SVS6"/>
<dbReference type="InParanoid" id="D7SVS6"/>
<gene>
    <name evidence="1" type="ordered locus">VIT_07s0031g00070</name>
</gene>
<reference evidence="2" key="1">
    <citation type="journal article" date="2007" name="Nature">
        <title>The grapevine genome sequence suggests ancestral hexaploidization in major angiosperm phyla.</title>
        <authorList>
            <consortium name="The French-Italian Public Consortium for Grapevine Genome Characterization."/>
            <person name="Jaillon O."/>
            <person name="Aury J.-M."/>
            <person name="Noel B."/>
            <person name="Policriti A."/>
            <person name="Clepet C."/>
            <person name="Casagrande A."/>
            <person name="Choisne N."/>
            <person name="Aubourg S."/>
            <person name="Vitulo N."/>
            <person name="Jubin C."/>
            <person name="Vezzi A."/>
            <person name="Legeai F."/>
            <person name="Hugueney P."/>
            <person name="Dasilva C."/>
            <person name="Horner D."/>
            <person name="Mica E."/>
            <person name="Jublot D."/>
            <person name="Poulain J."/>
            <person name="Bruyere C."/>
            <person name="Billault A."/>
            <person name="Segurens B."/>
            <person name="Gouyvenoux M."/>
            <person name="Ugarte E."/>
            <person name="Cattonaro F."/>
            <person name="Anthouard V."/>
            <person name="Vico V."/>
            <person name="Del Fabbro C."/>
            <person name="Alaux M."/>
            <person name="Di Gaspero G."/>
            <person name="Dumas V."/>
            <person name="Felice N."/>
            <person name="Paillard S."/>
            <person name="Juman I."/>
            <person name="Moroldo M."/>
            <person name="Scalabrin S."/>
            <person name="Canaguier A."/>
            <person name="Le Clainche I."/>
            <person name="Malacrida G."/>
            <person name="Durand E."/>
            <person name="Pesole G."/>
            <person name="Laucou V."/>
            <person name="Chatelet P."/>
            <person name="Merdinoglu D."/>
            <person name="Delledonne M."/>
            <person name="Pezzotti M."/>
            <person name="Lecharny A."/>
            <person name="Scarpelli C."/>
            <person name="Artiguenave F."/>
            <person name="Pe M.E."/>
            <person name="Valle G."/>
            <person name="Morgante M."/>
            <person name="Caboche M."/>
            <person name="Adam-Blondon A.-F."/>
            <person name="Weissenbach J."/>
            <person name="Quetier F."/>
            <person name="Wincker P."/>
        </authorList>
    </citation>
    <scope>NUCLEOTIDE SEQUENCE [LARGE SCALE GENOMIC DNA]</scope>
    <source>
        <strain evidence="2">cv. Pinot noir / PN40024</strain>
    </source>
</reference>
<proteinExistence type="predicted"/>
<protein>
    <submittedName>
        <fullName evidence="1">Uncharacterized protein</fullName>
    </submittedName>
</protein>
<organism evidence="1 2">
    <name type="scientific">Vitis vinifera</name>
    <name type="common">Grape</name>
    <dbReference type="NCBI Taxonomy" id="29760"/>
    <lineage>
        <taxon>Eukaryota</taxon>
        <taxon>Viridiplantae</taxon>
        <taxon>Streptophyta</taxon>
        <taxon>Embryophyta</taxon>
        <taxon>Tracheophyta</taxon>
        <taxon>Spermatophyta</taxon>
        <taxon>Magnoliopsida</taxon>
        <taxon>eudicotyledons</taxon>
        <taxon>Gunneridae</taxon>
        <taxon>Pentapetalae</taxon>
        <taxon>rosids</taxon>
        <taxon>Vitales</taxon>
        <taxon>Vitaceae</taxon>
        <taxon>Viteae</taxon>
        <taxon>Vitis</taxon>
    </lineage>
</organism>
<accession>D7SVS6</accession>
<name>D7SVS6_VITVI</name>